<organism evidence="4 5">
    <name type="scientific">Elysia marginata</name>
    <dbReference type="NCBI Taxonomy" id="1093978"/>
    <lineage>
        <taxon>Eukaryota</taxon>
        <taxon>Metazoa</taxon>
        <taxon>Spiralia</taxon>
        <taxon>Lophotrochozoa</taxon>
        <taxon>Mollusca</taxon>
        <taxon>Gastropoda</taxon>
        <taxon>Heterobranchia</taxon>
        <taxon>Euthyneura</taxon>
        <taxon>Panpulmonata</taxon>
        <taxon>Sacoglossa</taxon>
        <taxon>Placobranchoidea</taxon>
        <taxon>Plakobranchidae</taxon>
        <taxon>Elysia</taxon>
    </lineage>
</organism>
<dbReference type="GO" id="GO:0005547">
    <property type="term" value="F:phosphatidylinositol-3,4,5-trisphosphate binding"/>
    <property type="evidence" value="ECO:0007669"/>
    <property type="project" value="TreeGrafter"/>
</dbReference>
<comment type="caution">
    <text evidence="4">The sequence shown here is derived from an EMBL/GenBank/DDBJ whole genome shotgun (WGS) entry which is preliminary data.</text>
</comment>
<dbReference type="PANTHER" id="PTHR45899:SF2">
    <property type="entry name" value="RHO GTPASE ACTIVATING PROTEIN AT 15B, ISOFORM C"/>
    <property type="match status" value="1"/>
</dbReference>
<dbReference type="PANTHER" id="PTHR45899">
    <property type="entry name" value="RHO GTPASE ACTIVATING PROTEIN AT 15B, ISOFORM C"/>
    <property type="match status" value="1"/>
</dbReference>
<proteinExistence type="predicted"/>
<dbReference type="SUPFAM" id="SSF48350">
    <property type="entry name" value="GTPase activation domain, GAP"/>
    <property type="match status" value="1"/>
</dbReference>
<dbReference type="Gene3D" id="2.30.29.30">
    <property type="entry name" value="Pleckstrin-homology domain (PH domain)/Phosphotyrosine-binding domain (PTB)"/>
    <property type="match status" value="2"/>
</dbReference>
<sequence>MYRQDGDGPTAQSLEENVQDENRLREDVRFQGFLNKTGPLGKSFERRWCVIEHGALTYYVNEKTCIIKGSVDRKDMVMISSVETDRIGYQFELSTTLRDNRTYTFSSDIKDDAAEWMGTIAKLMAPVAVMEHVGMIDIRFAGYAYMKGLANEWHQTFLVFCWRVLNFMNKDLKFDYLDLRKASSIRMQDASNGYQNRGPCFVISSTKWTVYLQASLPRDTEKMYHFLLEAITGSGSTLNDQVLTANNVPVIVDRCITHIEVHGLRETGIYRTAGQSSRVQALLDEFRKDVLSVSLSEYPVAEVADTLKRFLRELDDSVFERINYPAWISAAGCTELSNRLSSYEYYLKKMPSVHFSTLKRIILHLHQVAEHCAVNKMPIANLASCFAPSLMRTSKDKVHLTGDIYSQEIKIIIDLLENKDFFFHADEEERIRACNIEKAQIEIMKMEEQRRSVHPGKLDIQSWLVPCQILDKDVSVNVEVTDTRTAAEAMEKLNEALSRSQPQLARVGKYVLFESLFNGNLIRPIFPNDIVANTTKRWMEFDAFVDEDITMSLSLRDMKLLDALDTSYQHQSHSLQAELQYSDSKSKKFKSKTVRFKQCQLAIYNRARDSEAAYSWKVEDLSLYLGAWPKRNSPSRHCLTFLVNGEKYTKAFGHCLGFSTEDDLHQWAAMLFAVQNPDGLLSWANVFPHAAAR</sequence>
<dbReference type="InterPro" id="IPR052227">
    <property type="entry name" value="Arf-Rho-GAP_ANK-PH_domain"/>
</dbReference>
<accession>A0AAV4JSV2</accession>
<dbReference type="SUPFAM" id="SSF50729">
    <property type="entry name" value="PH domain-like"/>
    <property type="match status" value="1"/>
</dbReference>
<dbReference type="GO" id="GO:0005737">
    <property type="term" value="C:cytoplasm"/>
    <property type="evidence" value="ECO:0007669"/>
    <property type="project" value="TreeGrafter"/>
</dbReference>
<reference evidence="4 5" key="1">
    <citation type="journal article" date="2021" name="Elife">
        <title>Chloroplast acquisition without the gene transfer in kleptoplastic sea slugs, Plakobranchus ocellatus.</title>
        <authorList>
            <person name="Maeda T."/>
            <person name="Takahashi S."/>
            <person name="Yoshida T."/>
            <person name="Shimamura S."/>
            <person name="Takaki Y."/>
            <person name="Nagai Y."/>
            <person name="Toyoda A."/>
            <person name="Suzuki Y."/>
            <person name="Arimoto A."/>
            <person name="Ishii H."/>
            <person name="Satoh N."/>
            <person name="Nishiyama T."/>
            <person name="Hasebe M."/>
            <person name="Maruyama T."/>
            <person name="Minagawa J."/>
            <person name="Obokata J."/>
            <person name="Shigenobu S."/>
        </authorList>
    </citation>
    <scope>NUCLEOTIDE SEQUENCE [LARGE SCALE GENOMIC DNA]</scope>
</reference>
<dbReference type="GO" id="GO:0007165">
    <property type="term" value="P:signal transduction"/>
    <property type="evidence" value="ECO:0007669"/>
    <property type="project" value="InterPro"/>
</dbReference>
<dbReference type="EMBL" id="BMAT01013976">
    <property type="protein sequence ID" value="GFS24012.1"/>
    <property type="molecule type" value="Genomic_DNA"/>
</dbReference>
<dbReference type="Pfam" id="PF00620">
    <property type="entry name" value="RhoGAP"/>
    <property type="match status" value="1"/>
</dbReference>
<feature type="domain" description="Rho-GAP" evidence="3">
    <location>
        <begin position="236"/>
        <end position="423"/>
    </location>
</feature>
<evidence type="ECO:0000259" key="3">
    <source>
        <dbReference type="PROSITE" id="PS50238"/>
    </source>
</evidence>
<feature type="domain" description="PH" evidence="2">
    <location>
        <begin position="27"/>
        <end position="125"/>
    </location>
</feature>
<evidence type="ECO:0000259" key="2">
    <source>
        <dbReference type="PROSITE" id="PS50003"/>
    </source>
</evidence>
<dbReference type="PROSITE" id="PS50003">
    <property type="entry name" value="PH_DOMAIN"/>
    <property type="match status" value="1"/>
</dbReference>
<dbReference type="SMART" id="SM00233">
    <property type="entry name" value="PH"/>
    <property type="match status" value="3"/>
</dbReference>
<dbReference type="SMART" id="SM00324">
    <property type="entry name" value="RhoGAP"/>
    <property type="match status" value="1"/>
</dbReference>
<dbReference type="InterPro" id="IPR001849">
    <property type="entry name" value="PH_domain"/>
</dbReference>
<dbReference type="Gene3D" id="1.10.555.10">
    <property type="entry name" value="Rho GTPase activation protein"/>
    <property type="match status" value="1"/>
</dbReference>
<dbReference type="Proteomes" id="UP000762676">
    <property type="component" value="Unassembled WGS sequence"/>
</dbReference>
<dbReference type="Pfam" id="PF00169">
    <property type="entry name" value="PH"/>
    <property type="match status" value="1"/>
</dbReference>
<dbReference type="PROSITE" id="PS50238">
    <property type="entry name" value="RHOGAP"/>
    <property type="match status" value="1"/>
</dbReference>
<dbReference type="InterPro" id="IPR011993">
    <property type="entry name" value="PH-like_dom_sf"/>
</dbReference>
<evidence type="ECO:0000256" key="1">
    <source>
        <dbReference type="ARBA" id="ARBA00022468"/>
    </source>
</evidence>
<protein>
    <submittedName>
        <fullName evidence="4">ARF-GAP with Rho-GAP domain, ANK repeat and PH domain-containing protein 1-like</fullName>
    </submittedName>
</protein>
<dbReference type="InterPro" id="IPR000198">
    <property type="entry name" value="RhoGAP_dom"/>
</dbReference>
<gene>
    <name evidence="4" type="ORF">ElyMa_006992200</name>
</gene>
<dbReference type="GO" id="GO:0005096">
    <property type="term" value="F:GTPase activator activity"/>
    <property type="evidence" value="ECO:0007669"/>
    <property type="project" value="UniProtKB-KW"/>
</dbReference>
<evidence type="ECO:0000313" key="5">
    <source>
        <dbReference type="Proteomes" id="UP000762676"/>
    </source>
</evidence>
<dbReference type="AlphaFoldDB" id="A0AAV4JSV2"/>
<keyword evidence="5" id="KW-1185">Reference proteome</keyword>
<evidence type="ECO:0000313" key="4">
    <source>
        <dbReference type="EMBL" id="GFS24012.1"/>
    </source>
</evidence>
<keyword evidence="1" id="KW-0343">GTPase activation</keyword>
<dbReference type="InterPro" id="IPR008936">
    <property type="entry name" value="Rho_GTPase_activation_prot"/>
</dbReference>
<name>A0AAV4JSV2_9GAST</name>